<dbReference type="SUPFAM" id="SSF46938">
    <property type="entry name" value="CRAL/TRIO N-terminal domain"/>
    <property type="match status" value="1"/>
</dbReference>
<dbReference type="SMART" id="SM00516">
    <property type="entry name" value="SEC14"/>
    <property type="match status" value="1"/>
</dbReference>
<feature type="transmembrane region" description="Helical" evidence="2">
    <location>
        <begin position="350"/>
        <end position="368"/>
    </location>
</feature>
<evidence type="ECO:0000259" key="3">
    <source>
        <dbReference type="PROSITE" id="PS50191"/>
    </source>
</evidence>
<keyword evidence="2" id="KW-1133">Transmembrane helix</keyword>
<accession>W4H588</accession>
<dbReference type="RefSeq" id="XP_009823233.1">
    <property type="nucleotide sequence ID" value="XM_009824931.1"/>
</dbReference>
<keyword evidence="2" id="KW-0812">Transmembrane</keyword>
<dbReference type="SUPFAM" id="SSF52087">
    <property type="entry name" value="CRAL/TRIO domain"/>
    <property type="match status" value="1"/>
</dbReference>
<evidence type="ECO:0000313" key="4">
    <source>
        <dbReference type="EMBL" id="ETV86434.1"/>
    </source>
</evidence>
<name>W4H588_APHAT</name>
<keyword evidence="2" id="KW-0472">Membrane</keyword>
<dbReference type="EMBL" id="KI913116">
    <property type="protein sequence ID" value="ETV86434.1"/>
    <property type="molecule type" value="Genomic_DNA"/>
</dbReference>
<protein>
    <recommendedName>
        <fullName evidence="3">CRAL-TRIO domain-containing protein</fullName>
    </recommendedName>
</protein>
<organism evidence="4">
    <name type="scientific">Aphanomyces astaci</name>
    <name type="common">Crayfish plague agent</name>
    <dbReference type="NCBI Taxonomy" id="112090"/>
    <lineage>
        <taxon>Eukaryota</taxon>
        <taxon>Sar</taxon>
        <taxon>Stramenopiles</taxon>
        <taxon>Oomycota</taxon>
        <taxon>Saprolegniomycetes</taxon>
        <taxon>Saprolegniales</taxon>
        <taxon>Verrucalvaceae</taxon>
        <taxon>Aphanomyces</taxon>
    </lineage>
</organism>
<feature type="transmembrane region" description="Helical" evidence="2">
    <location>
        <begin position="377"/>
        <end position="397"/>
    </location>
</feature>
<dbReference type="STRING" id="112090.W4H588"/>
<feature type="domain" description="CRAL-TRIO" evidence="3">
    <location>
        <begin position="489"/>
        <end position="659"/>
    </location>
</feature>
<dbReference type="GeneID" id="20803626"/>
<dbReference type="InterPro" id="IPR001251">
    <property type="entry name" value="CRAL-TRIO_dom"/>
</dbReference>
<reference evidence="4" key="1">
    <citation type="submission" date="2013-12" db="EMBL/GenBank/DDBJ databases">
        <title>The Genome Sequence of Aphanomyces astaci APO3.</title>
        <authorList>
            <consortium name="The Broad Institute Genomics Platform"/>
            <person name="Russ C."/>
            <person name="Tyler B."/>
            <person name="van West P."/>
            <person name="Dieguez-Uribeondo J."/>
            <person name="Young S.K."/>
            <person name="Zeng Q."/>
            <person name="Gargeya S."/>
            <person name="Fitzgerald M."/>
            <person name="Abouelleil A."/>
            <person name="Alvarado L."/>
            <person name="Chapman S.B."/>
            <person name="Gainer-Dewar J."/>
            <person name="Goldberg J."/>
            <person name="Griggs A."/>
            <person name="Gujja S."/>
            <person name="Hansen M."/>
            <person name="Howarth C."/>
            <person name="Imamovic A."/>
            <person name="Ireland A."/>
            <person name="Larimer J."/>
            <person name="McCowan C."/>
            <person name="Murphy C."/>
            <person name="Pearson M."/>
            <person name="Poon T.W."/>
            <person name="Priest M."/>
            <person name="Roberts A."/>
            <person name="Saif S."/>
            <person name="Shea T."/>
            <person name="Sykes S."/>
            <person name="Wortman J."/>
            <person name="Nusbaum C."/>
            <person name="Birren B."/>
        </authorList>
    </citation>
    <scope>NUCLEOTIDE SEQUENCE [LARGE SCALE GENOMIC DNA]</scope>
    <source>
        <strain evidence="4">APO3</strain>
    </source>
</reference>
<sequence>MTVSATTGATAAGPASRGSGPGTAADGNPSANGASTTASLSLLSASNGPVQTTPAGVLKYGQTLRLLANSHYHPTSSEVEIGIGVYKKKGKHGILNAVPPLGDQQEHLFQEDEYRVLDPSGQHTEGSAVQFGHTLVLVNQDNLVWNNKTGGITGYVGPRARQTNGEMYVSFHPNPKLPQPKSLFIRYGDEIVIDVEDANRHVRTYNKRLTNFKKPTSSILGGYICCDGKGHDLLCAIMPPRLQIHKVFVRGKTLTSYQFGQPIDITSESATVEVQFTHDKKVLLSVDKLNDMAASGRTKHFVPLADGGPGGVHLTLHVTTASSTRSPDATSAPASTSMIQQLTAKLRGAPVHQVSILVVVSSVILALLKRSGLVHQWIAVGLAACIWVPAMLLLLAGDPPSATTQLQPKQQPFVQNGGRTLTLLQYVYHADAPFPDGHDHHEPEVPPVPDRYLRATKGDAAAALVRWKETLLWRKEEHVDSILTEPMPHFRTIKANYPHYYHKRGLKNEPVYYEKPGKINLKKMRTEGITLDHLLRNSKMVTEFLWSVLEKDDNQKCISVIDVDGIGFSDFGGEVVDYVRRCSGYTSSHYPERCAYIIIINVPGWFNMIWKVIYGMIDETTREKISIVRGKDKIYEALARRIDHDNIPAEFGGGSKGSTVEEDILFQLQDFNNQVEGVANPLVGDLTPRPYVLPRDGGAGKEVV</sequence>
<gene>
    <name evidence="4" type="ORF">H257_01630</name>
</gene>
<dbReference type="PANTHER" id="PTHR45657:SF61">
    <property type="entry name" value="CRAL-TRIO DOMAIN-CONTAINING PROTEIN"/>
    <property type="match status" value="1"/>
</dbReference>
<dbReference type="InterPro" id="IPR036273">
    <property type="entry name" value="CRAL/TRIO_N_dom_sf"/>
</dbReference>
<proteinExistence type="predicted"/>
<dbReference type="Pfam" id="PF00650">
    <property type="entry name" value="CRAL_TRIO"/>
    <property type="match status" value="1"/>
</dbReference>
<dbReference type="PANTHER" id="PTHR45657">
    <property type="entry name" value="CRAL-TRIO DOMAIN-CONTAINING PROTEIN YKL091C-RELATED"/>
    <property type="match status" value="1"/>
</dbReference>
<evidence type="ECO:0000256" key="1">
    <source>
        <dbReference type="SAM" id="MobiDB-lite"/>
    </source>
</evidence>
<dbReference type="PROSITE" id="PS50191">
    <property type="entry name" value="CRAL_TRIO"/>
    <property type="match status" value="1"/>
</dbReference>
<dbReference type="CDD" id="cd00170">
    <property type="entry name" value="SEC14"/>
    <property type="match status" value="1"/>
</dbReference>
<feature type="region of interest" description="Disordered" evidence="1">
    <location>
        <begin position="1"/>
        <end position="36"/>
    </location>
</feature>
<dbReference type="InterPro" id="IPR036865">
    <property type="entry name" value="CRAL-TRIO_dom_sf"/>
</dbReference>
<dbReference type="InterPro" id="IPR051026">
    <property type="entry name" value="PI/PC_transfer"/>
</dbReference>
<evidence type="ECO:0000256" key="2">
    <source>
        <dbReference type="SAM" id="Phobius"/>
    </source>
</evidence>
<dbReference type="Gene3D" id="3.40.525.10">
    <property type="entry name" value="CRAL-TRIO lipid binding domain"/>
    <property type="match status" value="1"/>
</dbReference>
<dbReference type="AlphaFoldDB" id="W4H588"/>
<dbReference type="VEuPathDB" id="FungiDB:H257_01630"/>
<dbReference type="OrthoDB" id="1434354at2759"/>